<dbReference type="RefSeq" id="WP_264486033.1">
    <property type="nucleotide sequence ID" value="NZ_JAPDDT010000002.1"/>
</dbReference>
<keyword evidence="2" id="KW-0732">Signal</keyword>
<feature type="repeat" description="TPR" evidence="1">
    <location>
        <begin position="21"/>
        <end position="54"/>
    </location>
</feature>
<accession>A0ABT3GE85</accession>
<evidence type="ECO:0000256" key="2">
    <source>
        <dbReference type="SAM" id="SignalP"/>
    </source>
</evidence>
<dbReference type="InterPro" id="IPR011990">
    <property type="entry name" value="TPR-like_helical_dom_sf"/>
</dbReference>
<gene>
    <name evidence="3" type="ORF">OKA05_05125</name>
</gene>
<evidence type="ECO:0000313" key="3">
    <source>
        <dbReference type="EMBL" id="MCW1921923.1"/>
    </source>
</evidence>
<evidence type="ECO:0000313" key="4">
    <source>
        <dbReference type="Proteomes" id="UP001320876"/>
    </source>
</evidence>
<keyword evidence="1" id="KW-0802">TPR repeat</keyword>
<keyword evidence="4" id="KW-1185">Reference proteome</keyword>
<dbReference type="Gene3D" id="1.25.40.10">
    <property type="entry name" value="Tetratricopeptide repeat domain"/>
    <property type="match status" value="1"/>
</dbReference>
<evidence type="ECO:0008006" key="5">
    <source>
        <dbReference type="Google" id="ProtNLM"/>
    </source>
</evidence>
<reference evidence="3 4" key="1">
    <citation type="submission" date="2022-10" db="EMBL/GenBank/DDBJ databases">
        <title>Luteolibacter arcticus strain CCTCC AB 2014275, whole genome shotgun sequencing project.</title>
        <authorList>
            <person name="Zhao G."/>
            <person name="Shen L."/>
        </authorList>
    </citation>
    <scope>NUCLEOTIDE SEQUENCE [LARGE SCALE GENOMIC DNA]</scope>
    <source>
        <strain evidence="3 4">CCTCC AB 2014275</strain>
    </source>
</reference>
<dbReference type="InterPro" id="IPR019734">
    <property type="entry name" value="TPR_rpt"/>
</dbReference>
<organism evidence="3 4">
    <name type="scientific">Luteolibacter arcticus</name>
    <dbReference type="NCBI Taxonomy" id="1581411"/>
    <lineage>
        <taxon>Bacteria</taxon>
        <taxon>Pseudomonadati</taxon>
        <taxon>Verrucomicrobiota</taxon>
        <taxon>Verrucomicrobiia</taxon>
        <taxon>Verrucomicrobiales</taxon>
        <taxon>Verrucomicrobiaceae</taxon>
        <taxon>Luteolibacter</taxon>
    </lineage>
</organism>
<feature type="signal peptide" evidence="2">
    <location>
        <begin position="1"/>
        <end position="18"/>
    </location>
</feature>
<dbReference type="PROSITE" id="PS50005">
    <property type="entry name" value="TPR"/>
    <property type="match status" value="1"/>
</dbReference>
<name>A0ABT3GE85_9BACT</name>
<proteinExistence type="predicted"/>
<comment type="caution">
    <text evidence="3">The sequence shown here is derived from an EMBL/GenBank/DDBJ whole genome shotgun (WGS) entry which is preliminary data.</text>
</comment>
<dbReference type="SUPFAM" id="SSF48452">
    <property type="entry name" value="TPR-like"/>
    <property type="match status" value="1"/>
</dbReference>
<dbReference type="Proteomes" id="UP001320876">
    <property type="component" value="Unassembled WGS sequence"/>
</dbReference>
<protein>
    <recommendedName>
        <fullName evidence="5">Tetratricopeptide repeat protein</fullName>
    </recommendedName>
</protein>
<dbReference type="EMBL" id="JAPDDT010000002">
    <property type="protein sequence ID" value="MCW1921923.1"/>
    <property type="molecule type" value="Genomic_DNA"/>
</dbReference>
<sequence>MKKLILALIALTAIPAHADKAADMYQAGMTAVKEGDIQAAEAAFRGALKLRPTYADARYQLTQLNGQRDAIMARGRARKLSQYTIDQVDFNKAELSEALAALGVMVEEKSEKKFAPNFIVQDPTNKLGATIVTVQVKGVPASGILDMLVKQAGGVAKFEEHAIIIKPAGGAAPEAKASEVKDPAAK</sequence>
<feature type="chain" id="PRO_5047372315" description="Tetratricopeptide repeat protein" evidence="2">
    <location>
        <begin position="19"/>
        <end position="186"/>
    </location>
</feature>
<evidence type="ECO:0000256" key="1">
    <source>
        <dbReference type="PROSITE-ProRule" id="PRU00339"/>
    </source>
</evidence>